<dbReference type="InterPro" id="IPR049052">
    <property type="entry name" value="nSTAND1"/>
</dbReference>
<evidence type="ECO:0000256" key="1">
    <source>
        <dbReference type="ARBA" id="ARBA00022574"/>
    </source>
</evidence>
<dbReference type="Gene3D" id="3.40.50.300">
    <property type="entry name" value="P-loop containing nucleotide triphosphate hydrolases"/>
    <property type="match status" value="1"/>
</dbReference>
<keyword evidence="6" id="KW-0812">Transmembrane</keyword>
<dbReference type="InterPro" id="IPR001680">
    <property type="entry name" value="WD40_rpt"/>
</dbReference>
<feature type="repeat" description="WD" evidence="3">
    <location>
        <begin position="868"/>
        <end position="901"/>
    </location>
</feature>
<evidence type="ECO:0000256" key="2">
    <source>
        <dbReference type="ARBA" id="ARBA00022737"/>
    </source>
</evidence>
<geneLocation type="plasmid" evidence="8 9">
    <name>pPP2</name>
</geneLocation>
<evidence type="ECO:0000256" key="6">
    <source>
        <dbReference type="SAM" id="Phobius"/>
    </source>
</evidence>
<feature type="coiled-coil region" evidence="4">
    <location>
        <begin position="551"/>
        <end position="585"/>
    </location>
</feature>
<dbReference type="InterPro" id="IPR015943">
    <property type="entry name" value="WD40/YVTN_repeat-like_dom_sf"/>
</dbReference>
<keyword evidence="9" id="KW-1185">Reference proteome</keyword>
<name>A0ABM7VK35_9BACT</name>
<accession>A0ABM7VK35</accession>
<dbReference type="Pfam" id="PF20703">
    <property type="entry name" value="nSTAND1"/>
    <property type="match status" value="1"/>
</dbReference>
<sequence>MEISSQSTVIEPSTSMNPYPGLRPFNMDEHHLFFGREDQSGEVVEKLWQNHFVSIVGNSGIGKSSFVYCGAIPTLLNTYGGEQEWILLNYRFGDQPVWGLAEMLMPYMKPVGIYETVEELERHMLDDKAFLSSVLLELQSATNKKILLFIDQFEELFRYQLNLQDQAYQFIQMLLHTLQQPQPPLYTILTIRSDFIGDCAQFPALTKEVNKSQFLIPQMTRNERRRAIEEPLKFIGVKVSSDLVDKVLEHMGEKGDHLPIMQHAMMRTFDHWQFVNQGQGQISMKHYLAIGTMEHAMSLHANEVYNGLDEHGKKVCQGLFKTITEKRGEGRGVRKPSSIQEIALVLNEAEEQVIKVVEVFRKPGTTLLMPSSDQEIKIDTMIDISHESLMRIWEMLRIWVEEEAESVKMYLRLAEAAEMHQKGSSGLWLPPDLDLAINWRKRQAPTMAWGLRYHSAFERSMLFLEYSEQEYERVQQLKEKQQKRRLWIARIVAAVLLLGIVIALMFLFYAEQQRRIAAVKSLEAETQRDAAQVSAELAEQSAQKADSAMVVAQFQAQIAVEQSELAREQQKVAEENGRQAQLAEQLAIDQGEKAYRLRLLSVARSMTIKSRQISDSTTQALVALQAYNFFQQNGGKLFDPDIYNGLYYGLKRLKKEAYNDLLGHQFNVRSICAERADNTLYSAASDGKIIRWENNTPELIFDSPQMVHQTMDLSADGRYLLVGGAYEFILLFDLKHSEQVPVSVPFENKESWMIKVGNHSQLASVLTATGEVFKFDLKSKTVESIYKEEHKINTLAMHPFKPVVYFGNVNGHVKCLDLHSGQIEDLFEIKTAAITLAIDPIGERLACGSEHGVVYLYNLQAKKLTSEFRGHKSRVNNLNFSPKSKYLASGSFDRTVRIWDLVNINDQPVILDDHKDWVWSISFSGDGRYLLAGCKDNLIRKWPIKIPDMAMELNRLLTRNLEEQEWQTYVADDIPYQKTRGINNDEMEELNRGDTSRISPSVVDETPLDLADK</sequence>
<dbReference type="Gene3D" id="2.130.10.10">
    <property type="entry name" value="YVTN repeat-like/Quinoprotein amine dehydrogenase"/>
    <property type="match status" value="2"/>
</dbReference>
<keyword evidence="6" id="KW-0472">Membrane</keyword>
<organism evidence="8 9">
    <name type="scientific">Persicobacter psychrovividus</name>
    <dbReference type="NCBI Taxonomy" id="387638"/>
    <lineage>
        <taxon>Bacteria</taxon>
        <taxon>Pseudomonadati</taxon>
        <taxon>Bacteroidota</taxon>
        <taxon>Cytophagia</taxon>
        <taxon>Cytophagales</taxon>
        <taxon>Persicobacteraceae</taxon>
        <taxon>Persicobacter</taxon>
    </lineage>
</organism>
<evidence type="ECO:0000313" key="8">
    <source>
        <dbReference type="EMBL" id="BDD01343.1"/>
    </source>
</evidence>
<dbReference type="SMART" id="SM00320">
    <property type="entry name" value="WD40"/>
    <property type="match status" value="6"/>
</dbReference>
<feature type="repeat" description="WD" evidence="3">
    <location>
        <begin position="661"/>
        <end position="702"/>
    </location>
</feature>
<gene>
    <name evidence="8" type="ORF">PEPS_36230</name>
</gene>
<proteinExistence type="predicted"/>
<feature type="region of interest" description="Disordered" evidence="5">
    <location>
        <begin position="981"/>
        <end position="1013"/>
    </location>
</feature>
<dbReference type="Pfam" id="PF00400">
    <property type="entry name" value="WD40"/>
    <property type="match status" value="2"/>
</dbReference>
<dbReference type="Proteomes" id="UP001354989">
    <property type="component" value="Plasmid pPP2"/>
</dbReference>
<evidence type="ECO:0000256" key="5">
    <source>
        <dbReference type="SAM" id="MobiDB-lite"/>
    </source>
</evidence>
<dbReference type="PROSITE" id="PS00678">
    <property type="entry name" value="WD_REPEATS_1"/>
    <property type="match status" value="1"/>
</dbReference>
<dbReference type="SUPFAM" id="SSF52540">
    <property type="entry name" value="P-loop containing nucleoside triphosphate hydrolases"/>
    <property type="match status" value="1"/>
</dbReference>
<evidence type="ECO:0000313" key="9">
    <source>
        <dbReference type="Proteomes" id="UP001354989"/>
    </source>
</evidence>
<dbReference type="SUPFAM" id="SSF50998">
    <property type="entry name" value="Quinoprotein alcohol dehydrogenase-like"/>
    <property type="match status" value="1"/>
</dbReference>
<protein>
    <recommendedName>
        <fullName evidence="7">Novel STAND NTPase 1 domain-containing protein</fullName>
    </recommendedName>
</protein>
<keyword evidence="6" id="KW-1133">Transmembrane helix</keyword>
<dbReference type="InterPro" id="IPR027417">
    <property type="entry name" value="P-loop_NTPase"/>
</dbReference>
<evidence type="ECO:0000256" key="4">
    <source>
        <dbReference type="SAM" id="Coils"/>
    </source>
</evidence>
<dbReference type="RefSeq" id="WP_338398657.1">
    <property type="nucleotide sequence ID" value="NZ_AP025294.1"/>
</dbReference>
<feature type="region of interest" description="Disordered" evidence="5">
    <location>
        <begin position="1"/>
        <end position="21"/>
    </location>
</feature>
<feature type="compositionally biased region" description="Polar residues" evidence="5">
    <location>
        <begin position="1"/>
        <end position="17"/>
    </location>
</feature>
<dbReference type="PROSITE" id="PS50082">
    <property type="entry name" value="WD_REPEATS_2"/>
    <property type="match status" value="3"/>
</dbReference>
<dbReference type="EMBL" id="AP025294">
    <property type="protein sequence ID" value="BDD01343.1"/>
    <property type="molecule type" value="Genomic_DNA"/>
</dbReference>
<keyword evidence="1 3" id="KW-0853">WD repeat</keyword>
<keyword evidence="4" id="KW-0175">Coiled coil</keyword>
<evidence type="ECO:0000259" key="7">
    <source>
        <dbReference type="Pfam" id="PF20703"/>
    </source>
</evidence>
<dbReference type="InterPro" id="IPR019775">
    <property type="entry name" value="WD40_repeat_CS"/>
</dbReference>
<feature type="repeat" description="WD" evidence="3">
    <location>
        <begin position="911"/>
        <end position="952"/>
    </location>
</feature>
<feature type="transmembrane region" description="Helical" evidence="6">
    <location>
        <begin position="487"/>
        <end position="510"/>
    </location>
</feature>
<dbReference type="PANTHER" id="PTHR19854">
    <property type="entry name" value="TRANSDUCIN BETA-LIKE 3"/>
    <property type="match status" value="1"/>
</dbReference>
<dbReference type="PANTHER" id="PTHR19854:SF1">
    <property type="entry name" value="GUANINE NUCLEOTIDE-BINDING PROTEIN SUBUNIT BETA-LIKE PROTEIN 1"/>
    <property type="match status" value="1"/>
</dbReference>
<feature type="domain" description="Novel STAND NTPase 1" evidence="7">
    <location>
        <begin position="18"/>
        <end position="422"/>
    </location>
</feature>
<dbReference type="PROSITE" id="PS50294">
    <property type="entry name" value="WD_REPEATS_REGION"/>
    <property type="match status" value="2"/>
</dbReference>
<keyword evidence="8" id="KW-0614">Plasmid</keyword>
<reference evidence="8 9" key="1">
    <citation type="submission" date="2021-12" db="EMBL/GenBank/DDBJ databases">
        <title>Genome sequencing of bacteria with rrn-lacking chromosome and rrn-plasmid.</title>
        <authorList>
            <person name="Anda M."/>
            <person name="Iwasaki W."/>
        </authorList>
    </citation>
    <scope>NUCLEOTIDE SEQUENCE [LARGE SCALE GENOMIC DNA]</scope>
    <source>
        <strain evidence="8 9">NBRC 101262</strain>
        <plasmid evidence="8 9">pPP2</plasmid>
    </source>
</reference>
<evidence type="ECO:0000256" key="3">
    <source>
        <dbReference type="PROSITE-ProRule" id="PRU00221"/>
    </source>
</evidence>
<keyword evidence="2" id="KW-0677">Repeat</keyword>
<dbReference type="InterPro" id="IPR011047">
    <property type="entry name" value="Quinoprotein_ADH-like_sf"/>
</dbReference>